<dbReference type="PROSITE" id="PS51257">
    <property type="entry name" value="PROKAR_LIPOPROTEIN"/>
    <property type="match status" value="1"/>
</dbReference>
<sequence>MKRIFVLFLILIGAVALYGCEQSSTLEKPTNVTLSGDTVSWDAVTGAESYIVVVNSTEHVVTTTSFNLSTLNLTEGTYTITVIARKGTTLSSPSASVSYVVEGGGLTLNAPVVNMTGNILSWTAVPNATGYQVIVNTTIHNTTLTTFDLSTLELAPGVYAITVKATAGTVLSQASAPKSYTVISVENREVIYASLLSAINPEYTPNMSEDDFENEFEYEAYVRMETMTNLYLDVALSEGMDPVEMVQMMAFMVELPVVFENPQPSLLKEEFDKLGDYGMSPEIFASFVLSLGHEALGIALDGMNSNIDMYEADIIAKQAEITAWLGGTEFTTMRNALIVHVALEDQALFGQFLMNLGSVDVERVISASKEYASALYYEYTPYIEYYYYGDETDQYIDLFIRILNHADQMNDTTFLSSIMSYYPNLLDPLYDVYYKASDLAFYQEQIDQLYQEIEMVTMIIDMLENEPEYVRTIIEEVGTYIQTVYQAIPATLVEDIEDLLASGELSMSEVLILKDEVVQILIDTIPEETSFEIFYETLITMAGSMFGYNVTTLAAHADTMAQIQRNSTLLGLEFLLSVDETTINEVQAIVTDMVTPGYYDEIEEYYYEGETDPSKVAELIVYVLTYLDNFLAEQATLVSQIEAIDVTPMVVDFAGFAVAIAKAQLEDELDPAMFTKVSGLLDEVVLQIPAYIDFYEMVYDMDKALIQHLIETEGAILFEITTFVEDEEKTPETVLNFVEMMIDHVMDYRGLIRSDIDLAFVTAWVDLLKLPVQVACIQGGIDDDCDGIFEAVKPDVIQVLMNVLELEEAVTAELDGVADIYTQINTWGVDLDTGLMIHVIISLDNVLDQKRTLIDNTIAIVIDDILGNEDLQALLQINPQMILEIETNLTDGIAHIDAEADRIAGFAFNNLTPEQLDDIHYFFDMFSGSEEPPMMN</sequence>
<dbReference type="Proteomes" id="UP001177160">
    <property type="component" value="Unassembled WGS sequence"/>
</dbReference>
<gene>
    <name evidence="1" type="ORF">N7548_04445</name>
</gene>
<keyword evidence="2" id="KW-1185">Reference proteome</keyword>
<accession>A0ABT2Y5Q1</accession>
<dbReference type="InterPro" id="IPR003961">
    <property type="entry name" value="FN3_dom"/>
</dbReference>
<proteinExistence type="predicted"/>
<dbReference type="CDD" id="cd00063">
    <property type="entry name" value="FN3"/>
    <property type="match status" value="1"/>
</dbReference>
<name>A0ABT2Y5Q1_9MOLU</name>
<evidence type="ECO:0000313" key="1">
    <source>
        <dbReference type="EMBL" id="MCV2232074.1"/>
    </source>
</evidence>
<comment type="caution">
    <text evidence="1">The sequence shown here is derived from an EMBL/GenBank/DDBJ whole genome shotgun (WGS) entry which is preliminary data.</text>
</comment>
<evidence type="ECO:0000313" key="2">
    <source>
        <dbReference type="Proteomes" id="UP001177160"/>
    </source>
</evidence>
<reference evidence="1" key="1">
    <citation type="submission" date="2022-09" db="EMBL/GenBank/DDBJ databases">
        <title>Novel Mycoplasma species identified in domestic and wild animals.</title>
        <authorList>
            <person name="Volokhov D.V."/>
            <person name="Furtak V.A."/>
            <person name="Zagorodnyaya T.A."/>
        </authorList>
    </citation>
    <scope>NUCLEOTIDE SEQUENCE</scope>
    <source>
        <strain evidence="1">Oakley</strain>
    </source>
</reference>
<organism evidence="1 2">
    <name type="scientific">Paracholeplasma manati</name>
    <dbReference type="NCBI Taxonomy" id="591373"/>
    <lineage>
        <taxon>Bacteria</taxon>
        <taxon>Bacillati</taxon>
        <taxon>Mycoplasmatota</taxon>
        <taxon>Mollicutes</taxon>
        <taxon>Acholeplasmatales</taxon>
        <taxon>Acholeplasmataceae</taxon>
        <taxon>Paracholeplasma</taxon>
    </lineage>
</organism>
<dbReference type="EMBL" id="JAOVQM010000003">
    <property type="protein sequence ID" value="MCV2232074.1"/>
    <property type="molecule type" value="Genomic_DNA"/>
</dbReference>
<dbReference type="RefSeq" id="WP_263608239.1">
    <property type="nucleotide sequence ID" value="NZ_JAOVQM010000003.1"/>
</dbReference>
<protein>
    <submittedName>
        <fullName evidence="1">Fibronectin type III domain-containing protein</fullName>
    </submittedName>
</protein>